<keyword evidence="1" id="KW-1133">Transmembrane helix</keyword>
<dbReference type="AlphaFoldDB" id="A0A7R8V0H1"/>
<dbReference type="Gene3D" id="1.20.1250.20">
    <property type="entry name" value="MFS general substrate transporter like domains"/>
    <property type="match status" value="1"/>
</dbReference>
<feature type="transmembrane region" description="Helical" evidence="1">
    <location>
        <begin position="272"/>
        <end position="295"/>
    </location>
</feature>
<dbReference type="InterPro" id="IPR050327">
    <property type="entry name" value="Proton-linked_MCT"/>
</dbReference>
<sequence length="454" mass="50081">MEAGASKKSRKELEMESDFPAPDGGWGWVVCLAVGLGQMPLIFQFGLIYKDHMPNLGFSASQITTIMNLYNAFSFFVGLSNGPLFRRFSFRKIGIGSAILASWGLFLTAHSSTFLEYALSFGVLYGASFGLFLSTIVVVLNTYFCQRRRMANGIAWTLASLGPFVMPIITSILLDHYGVNGTVLICSAFVLNSAVCALTFQPVSWHIGKEKVRSLHSIEMEDQKHLKDTETYSDGMLPPVKNGRRSRRNEKSSIYQRIAFSLDLDLFKDSNFVITMCGLSVADFVEMNFGMLMAFIFNGYGFSKEQIVTLLSLMAGVDSCMRLLIPLVVGQMAWTNRTFYMSGILISAACRAIVAQTQNYSVIFYTCFLIGIGKAITAVFLNLVISSCVPIKRLPAATGLQLTMSGIFTISMGPVVGVIQQKYSAGTMLNCLNVLTGLTVVLWSCQNICCRRKR</sequence>
<dbReference type="OrthoDB" id="410267at2759"/>
<gene>
    <name evidence="2" type="ORF">HERILL_LOCUS12372</name>
</gene>
<feature type="transmembrane region" description="Helical" evidence="1">
    <location>
        <begin position="307"/>
        <end position="325"/>
    </location>
</feature>
<keyword evidence="1" id="KW-0472">Membrane</keyword>
<feature type="transmembrane region" description="Helical" evidence="1">
    <location>
        <begin position="397"/>
        <end position="419"/>
    </location>
</feature>
<feature type="transmembrane region" description="Helical" evidence="1">
    <location>
        <begin position="362"/>
        <end position="385"/>
    </location>
</feature>
<dbReference type="GO" id="GO:0008028">
    <property type="term" value="F:monocarboxylic acid transmembrane transporter activity"/>
    <property type="evidence" value="ECO:0007669"/>
    <property type="project" value="TreeGrafter"/>
</dbReference>
<keyword evidence="1" id="KW-0812">Transmembrane</keyword>
<keyword evidence="3" id="KW-1185">Reference proteome</keyword>
<name>A0A7R8V0H1_HERIL</name>
<feature type="transmembrane region" description="Helical" evidence="1">
    <location>
        <begin position="93"/>
        <end position="111"/>
    </location>
</feature>
<reference evidence="2 3" key="1">
    <citation type="submission" date="2020-11" db="EMBL/GenBank/DDBJ databases">
        <authorList>
            <person name="Wallbank WR R."/>
            <person name="Pardo Diaz C."/>
            <person name="Kozak K."/>
            <person name="Martin S."/>
            <person name="Jiggins C."/>
            <person name="Moest M."/>
            <person name="Warren A I."/>
            <person name="Generalovic N T."/>
            <person name="Byers J.R.P. K."/>
            <person name="Montejo-Kovacevich G."/>
            <person name="Yen C E."/>
        </authorList>
    </citation>
    <scope>NUCLEOTIDE SEQUENCE [LARGE SCALE GENOMIC DNA]</scope>
</reference>
<accession>A0A7R8V0H1</accession>
<dbReference type="InterPro" id="IPR036259">
    <property type="entry name" value="MFS_trans_sf"/>
</dbReference>
<dbReference type="InterPro" id="IPR011701">
    <property type="entry name" value="MFS"/>
</dbReference>
<feature type="transmembrane region" description="Helical" evidence="1">
    <location>
        <begin position="425"/>
        <end position="445"/>
    </location>
</feature>
<feature type="transmembrane region" description="Helical" evidence="1">
    <location>
        <begin position="117"/>
        <end position="141"/>
    </location>
</feature>
<organism evidence="2 3">
    <name type="scientific">Hermetia illucens</name>
    <name type="common">Black soldier fly</name>
    <dbReference type="NCBI Taxonomy" id="343691"/>
    <lineage>
        <taxon>Eukaryota</taxon>
        <taxon>Metazoa</taxon>
        <taxon>Ecdysozoa</taxon>
        <taxon>Arthropoda</taxon>
        <taxon>Hexapoda</taxon>
        <taxon>Insecta</taxon>
        <taxon>Pterygota</taxon>
        <taxon>Neoptera</taxon>
        <taxon>Endopterygota</taxon>
        <taxon>Diptera</taxon>
        <taxon>Brachycera</taxon>
        <taxon>Stratiomyomorpha</taxon>
        <taxon>Stratiomyidae</taxon>
        <taxon>Hermetiinae</taxon>
        <taxon>Hermetia</taxon>
    </lineage>
</organism>
<feature type="transmembrane region" description="Helical" evidence="1">
    <location>
        <begin position="337"/>
        <end position="356"/>
    </location>
</feature>
<protein>
    <submittedName>
        <fullName evidence="2">Uncharacterized protein</fullName>
    </submittedName>
</protein>
<feature type="transmembrane region" description="Helical" evidence="1">
    <location>
        <begin position="153"/>
        <end position="174"/>
    </location>
</feature>
<evidence type="ECO:0000313" key="2">
    <source>
        <dbReference type="EMBL" id="CAD7089846.1"/>
    </source>
</evidence>
<feature type="transmembrane region" description="Helical" evidence="1">
    <location>
        <begin position="25"/>
        <end position="49"/>
    </location>
</feature>
<dbReference type="SUPFAM" id="SSF103473">
    <property type="entry name" value="MFS general substrate transporter"/>
    <property type="match status" value="1"/>
</dbReference>
<dbReference type="InParanoid" id="A0A7R8V0H1"/>
<proteinExistence type="predicted"/>
<dbReference type="Pfam" id="PF07690">
    <property type="entry name" value="MFS_1"/>
    <property type="match status" value="1"/>
</dbReference>
<evidence type="ECO:0000256" key="1">
    <source>
        <dbReference type="SAM" id="Phobius"/>
    </source>
</evidence>
<dbReference type="OMA" id="MANGIAW"/>
<dbReference type="Proteomes" id="UP000594454">
    <property type="component" value="Chromosome 5"/>
</dbReference>
<feature type="transmembrane region" description="Helical" evidence="1">
    <location>
        <begin position="180"/>
        <end position="200"/>
    </location>
</feature>
<dbReference type="PANTHER" id="PTHR11360">
    <property type="entry name" value="MONOCARBOXYLATE TRANSPORTER"/>
    <property type="match status" value="1"/>
</dbReference>
<dbReference type="EMBL" id="LR899013">
    <property type="protein sequence ID" value="CAD7089846.1"/>
    <property type="molecule type" value="Genomic_DNA"/>
</dbReference>
<dbReference type="PANTHER" id="PTHR11360:SF8">
    <property type="entry name" value="BCDNA.LD28120-RELATED"/>
    <property type="match status" value="1"/>
</dbReference>
<evidence type="ECO:0000313" key="3">
    <source>
        <dbReference type="Proteomes" id="UP000594454"/>
    </source>
</evidence>